<name>A0AAU7XBW7_9HYPH</name>
<keyword evidence="4 7" id="KW-0418">Kinase</keyword>
<dbReference type="NCBIfam" id="NF010552">
    <property type="entry name" value="PRK13946.1"/>
    <property type="match status" value="1"/>
</dbReference>
<evidence type="ECO:0000256" key="4">
    <source>
        <dbReference type="ARBA" id="ARBA00022777"/>
    </source>
</evidence>
<comment type="similarity">
    <text evidence="7">Belongs to the shikimate kinase family.</text>
</comment>
<dbReference type="SUPFAM" id="SSF52540">
    <property type="entry name" value="P-loop containing nucleoside triphosphate hydrolases"/>
    <property type="match status" value="1"/>
</dbReference>
<feature type="binding site" evidence="7">
    <location>
        <position position="34"/>
    </location>
    <ligand>
        <name>Mg(2+)</name>
        <dbReference type="ChEBI" id="CHEBI:18420"/>
    </ligand>
</feature>
<dbReference type="RefSeq" id="WP_407049570.1">
    <property type="nucleotide sequence ID" value="NZ_CP158568.1"/>
</dbReference>
<accession>A0AAU7XBW7</accession>
<dbReference type="PRINTS" id="PR01100">
    <property type="entry name" value="SHIKIMTKNASE"/>
</dbReference>
<dbReference type="PANTHER" id="PTHR21087">
    <property type="entry name" value="SHIKIMATE KINASE"/>
    <property type="match status" value="1"/>
</dbReference>
<keyword evidence="7" id="KW-0479">Metal-binding</keyword>
<protein>
    <recommendedName>
        <fullName evidence="7">Shikimate kinase</fullName>
        <shortName evidence="7">SK</shortName>
        <ecNumber evidence="7">2.7.1.71</ecNumber>
    </recommendedName>
</protein>
<dbReference type="KEGG" id="mflg:ABS361_21100"/>
<dbReference type="GO" id="GO:0005524">
    <property type="term" value="F:ATP binding"/>
    <property type="evidence" value="ECO:0007669"/>
    <property type="project" value="UniProtKB-UniRule"/>
</dbReference>
<evidence type="ECO:0000313" key="9">
    <source>
        <dbReference type="EMBL" id="XBY44477.1"/>
    </source>
</evidence>
<feature type="region of interest" description="Disordered" evidence="8">
    <location>
        <begin position="192"/>
        <end position="216"/>
    </location>
</feature>
<gene>
    <name evidence="7" type="primary">aroK</name>
    <name evidence="9" type="ORF">ABS361_21100</name>
</gene>
<keyword evidence="2 7" id="KW-0808">Transferase</keyword>
<dbReference type="GO" id="GO:0005829">
    <property type="term" value="C:cytosol"/>
    <property type="evidence" value="ECO:0007669"/>
    <property type="project" value="TreeGrafter"/>
</dbReference>
<keyword evidence="1 7" id="KW-0028">Amino-acid biosynthesis</keyword>
<comment type="subcellular location">
    <subcellularLocation>
        <location evidence="7">Cytoplasm</location>
    </subcellularLocation>
</comment>
<keyword evidence="7" id="KW-0460">Magnesium</keyword>
<proteinExistence type="inferred from homology"/>
<dbReference type="EMBL" id="CP158568">
    <property type="protein sequence ID" value="XBY44477.1"/>
    <property type="molecule type" value="Genomic_DNA"/>
</dbReference>
<dbReference type="Gene3D" id="3.40.50.300">
    <property type="entry name" value="P-loop containing nucleotide triphosphate hydrolases"/>
    <property type="match status" value="1"/>
</dbReference>
<feature type="binding site" evidence="7">
    <location>
        <position position="155"/>
    </location>
    <ligand>
        <name>substrate</name>
    </ligand>
</feature>
<evidence type="ECO:0000256" key="5">
    <source>
        <dbReference type="ARBA" id="ARBA00022840"/>
    </source>
</evidence>
<comment type="caution">
    <text evidence="7">Lacks conserved residue(s) required for the propagation of feature annotation.</text>
</comment>
<dbReference type="GO" id="GO:0009423">
    <property type="term" value="P:chorismate biosynthetic process"/>
    <property type="evidence" value="ECO:0007669"/>
    <property type="project" value="UniProtKB-UniRule"/>
</dbReference>
<dbReference type="Pfam" id="PF01202">
    <property type="entry name" value="SKI"/>
    <property type="match status" value="1"/>
</dbReference>
<feature type="binding site" evidence="7">
    <location>
        <position position="52"/>
    </location>
    <ligand>
        <name>substrate</name>
    </ligand>
</feature>
<dbReference type="GO" id="GO:0009073">
    <property type="term" value="P:aromatic amino acid family biosynthetic process"/>
    <property type="evidence" value="ECO:0007669"/>
    <property type="project" value="UniProtKB-KW"/>
</dbReference>
<evidence type="ECO:0000256" key="1">
    <source>
        <dbReference type="ARBA" id="ARBA00022605"/>
    </source>
</evidence>
<evidence type="ECO:0000256" key="8">
    <source>
        <dbReference type="SAM" id="MobiDB-lite"/>
    </source>
</evidence>
<evidence type="ECO:0000256" key="6">
    <source>
        <dbReference type="ARBA" id="ARBA00023141"/>
    </source>
</evidence>
<dbReference type="InterPro" id="IPR031322">
    <property type="entry name" value="Shikimate/glucono_kinase"/>
</dbReference>
<organism evidence="9">
    <name type="scientific">Methyloraptor flagellatus</name>
    <dbReference type="NCBI Taxonomy" id="3162530"/>
    <lineage>
        <taxon>Bacteria</taxon>
        <taxon>Pseudomonadati</taxon>
        <taxon>Pseudomonadota</taxon>
        <taxon>Alphaproteobacteria</taxon>
        <taxon>Hyphomicrobiales</taxon>
        <taxon>Ancalomicrobiaceae</taxon>
        <taxon>Methyloraptor</taxon>
    </lineage>
</organism>
<evidence type="ECO:0000256" key="7">
    <source>
        <dbReference type="HAMAP-Rule" id="MF_00109"/>
    </source>
</evidence>
<keyword evidence="3 7" id="KW-0547">Nucleotide-binding</keyword>
<keyword evidence="7" id="KW-0963">Cytoplasm</keyword>
<feature type="binding site" evidence="7">
    <location>
        <position position="136"/>
    </location>
    <ligand>
        <name>ATP</name>
        <dbReference type="ChEBI" id="CHEBI:30616"/>
    </ligand>
</feature>
<dbReference type="PANTHER" id="PTHR21087:SF16">
    <property type="entry name" value="SHIKIMATE KINASE 1, CHLOROPLASTIC"/>
    <property type="match status" value="1"/>
</dbReference>
<keyword evidence="5 7" id="KW-0067">ATP-binding</keyword>
<feature type="binding site" evidence="7">
    <location>
        <position position="98"/>
    </location>
    <ligand>
        <name>substrate</name>
    </ligand>
</feature>
<dbReference type="GO" id="GO:0004765">
    <property type="term" value="F:shikimate kinase activity"/>
    <property type="evidence" value="ECO:0007669"/>
    <property type="project" value="UniProtKB-UniRule"/>
</dbReference>
<keyword evidence="6 7" id="KW-0057">Aromatic amino acid biosynthesis</keyword>
<evidence type="ECO:0000256" key="2">
    <source>
        <dbReference type="ARBA" id="ARBA00022679"/>
    </source>
</evidence>
<dbReference type="InterPro" id="IPR000623">
    <property type="entry name" value="Shikimate_kinase/TSH1"/>
</dbReference>
<dbReference type="CDD" id="cd00464">
    <property type="entry name" value="SK"/>
    <property type="match status" value="1"/>
</dbReference>
<reference evidence="9" key="1">
    <citation type="submission" date="2024-06" db="EMBL/GenBank/DDBJ databases">
        <title>Methylostella associata gen. nov., sp. nov., a novel Ancalomicrobiaceae-affiliated facultatively methylotrophic bacteria that feed on methanotrophs of the genus Methylococcus.</title>
        <authorList>
            <person name="Saltykova V."/>
            <person name="Danilova O.V."/>
            <person name="Oshkin I.Y."/>
            <person name="Belova S.E."/>
            <person name="Pimenov N.V."/>
            <person name="Dedysh S.N."/>
        </authorList>
    </citation>
    <scope>NUCLEOTIDE SEQUENCE</scope>
    <source>
        <strain evidence="9">S20</strain>
    </source>
</reference>
<dbReference type="AlphaFoldDB" id="A0AAU7XBW7"/>
<evidence type="ECO:0000256" key="3">
    <source>
        <dbReference type="ARBA" id="ARBA00022741"/>
    </source>
</evidence>
<dbReference type="HAMAP" id="MF_00109">
    <property type="entry name" value="Shikimate_kinase"/>
    <property type="match status" value="1"/>
</dbReference>
<dbReference type="GO" id="GO:0008652">
    <property type="term" value="P:amino acid biosynthetic process"/>
    <property type="evidence" value="ECO:0007669"/>
    <property type="project" value="UniProtKB-KW"/>
</dbReference>
<comment type="subunit">
    <text evidence="7">Monomer.</text>
</comment>
<comment type="catalytic activity">
    <reaction evidence="7">
        <text>shikimate + ATP = 3-phosphoshikimate + ADP + H(+)</text>
        <dbReference type="Rhea" id="RHEA:13121"/>
        <dbReference type="ChEBI" id="CHEBI:15378"/>
        <dbReference type="ChEBI" id="CHEBI:30616"/>
        <dbReference type="ChEBI" id="CHEBI:36208"/>
        <dbReference type="ChEBI" id="CHEBI:145989"/>
        <dbReference type="ChEBI" id="CHEBI:456216"/>
        <dbReference type="EC" id="2.7.1.71"/>
    </reaction>
</comment>
<feature type="binding site" evidence="7">
    <location>
        <position position="76"/>
    </location>
    <ligand>
        <name>substrate</name>
    </ligand>
</feature>
<dbReference type="EC" id="2.7.1.71" evidence="7"/>
<comment type="function">
    <text evidence="7">Catalyzes the specific phosphorylation of the 3-hydroxyl group of shikimic acid using ATP as a cosubstrate.</text>
</comment>
<dbReference type="InterPro" id="IPR027417">
    <property type="entry name" value="P-loop_NTPase"/>
</dbReference>
<comment type="pathway">
    <text evidence="7">Metabolic intermediate biosynthesis; chorismate biosynthesis; chorismate from D-erythrose 4-phosphate and phosphoenolpyruvate: step 5/7.</text>
</comment>
<dbReference type="GO" id="GO:0000287">
    <property type="term" value="F:magnesium ion binding"/>
    <property type="evidence" value="ECO:0007669"/>
    <property type="project" value="UniProtKB-UniRule"/>
</dbReference>
<feature type="binding site" evidence="7">
    <location>
        <begin position="30"/>
        <end position="35"/>
    </location>
    <ligand>
        <name>ATP</name>
        <dbReference type="ChEBI" id="CHEBI:30616"/>
    </ligand>
</feature>
<comment type="cofactor">
    <cofactor evidence="7">
        <name>Mg(2+)</name>
        <dbReference type="ChEBI" id="CHEBI:18420"/>
    </cofactor>
    <text evidence="7">Binds 1 Mg(2+) ion per subunit.</text>
</comment>
<sequence length="216" mass="23613">MHETERGEETIGRLKQALGHRSIVLVGMMGAGKTTVGRRLAHRFDLPFVDADVEIERAAAKTIPEIFAEHGEAYFRDGERRVIARLLGDGPQVLATGGGAYMNPETRAAIHDKGVSIWLEAQPEVLITRLRRKTNRPLLATPDPEGTIRRLVAERYPVYAQSDITVRSREVHHDVMVAEIIDALVAHLKPAPAGSRPNAEPTAAEPSHSCPSGDIA</sequence>